<dbReference type="Pfam" id="PF01863">
    <property type="entry name" value="YgjP-like"/>
    <property type="match status" value="1"/>
</dbReference>
<dbReference type="EMBL" id="SLYC01000001">
    <property type="protein sequence ID" value="TCQ08021.1"/>
    <property type="molecule type" value="Genomic_DNA"/>
</dbReference>
<dbReference type="InterPro" id="IPR002725">
    <property type="entry name" value="YgjP-like_metallopeptidase"/>
</dbReference>
<dbReference type="Proteomes" id="UP000295504">
    <property type="component" value="Unassembled WGS sequence"/>
</dbReference>
<protein>
    <recommendedName>
        <fullName evidence="1">YgjP-like metallopeptidase domain-containing protein</fullName>
    </recommendedName>
</protein>
<evidence type="ECO:0000313" key="2">
    <source>
        <dbReference type="EMBL" id="TCQ08021.1"/>
    </source>
</evidence>
<reference evidence="2 3" key="1">
    <citation type="submission" date="2019-03" db="EMBL/GenBank/DDBJ databases">
        <title>Genomic Encyclopedia of Type Strains, Phase IV (KMG-IV): sequencing the most valuable type-strain genomes for metagenomic binning, comparative biology and taxonomic classification.</title>
        <authorList>
            <person name="Goeker M."/>
        </authorList>
    </citation>
    <scope>NUCLEOTIDE SEQUENCE [LARGE SCALE GENOMIC DNA]</scope>
    <source>
        <strain evidence="2 3">DSM 100013</strain>
    </source>
</reference>
<dbReference type="CDD" id="cd07344">
    <property type="entry name" value="M48_yhfN_like"/>
    <property type="match status" value="1"/>
</dbReference>
<dbReference type="AlphaFoldDB" id="A0A4R2TVT4"/>
<evidence type="ECO:0000313" key="3">
    <source>
        <dbReference type="Proteomes" id="UP000295504"/>
    </source>
</evidence>
<dbReference type="InterPro" id="IPR053136">
    <property type="entry name" value="UTP_pyrophosphatase-like"/>
</dbReference>
<comment type="caution">
    <text evidence="2">The sequence shown here is derived from an EMBL/GenBank/DDBJ whole genome shotgun (WGS) entry which is preliminary data.</text>
</comment>
<accession>A0A4R2TVT4</accession>
<dbReference type="PANTHER" id="PTHR30399">
    <property type="entry name" value="UNCHARACTERIZED PROTEIN YGJP"/>
    <property type="match status" value="1"/>
</dbReference>
<dbReference type="PANTHER" id="PTHR30399:SF1">
    <property type="entry name" value="UTP PYROPHOSPHATASE"/>
    <property type="match status" value="1"/>
</dbReference>
<sequence length="232" mass="27689">MTFRIEYSNQFIDYTVIKRKRKTAEIRIEQSDKVVVVVPYGISNDRVEEIVRKKGAWIIKKLSEVKNAQIAGIDKDICDGDNILYLGNLYRLKIIDNNDIKRNQVYISEKSIIVEIRHNDRAYEVIKNWYIKKAFEIIESRVLFYNVKIDIRPRTIKIKDQKSRWGSCTYNNDLLFNFRCIMLSPKQLDYVVVHELCHMIEKNHGKGFWNLVELIMPDYKNQRQQLKKIRIS</sequence>
<dbReference type="Gene3D" id="3.30.2010.10">
    <property type="entry name" value="Metalloproteases ('zincins'), catalytic domain"/>
    <property type="match status" value="1"/>
</dbReference>
<gene>
    <name evidence="2" type="ORF">EDD79_1001105</name>
</gene>
<evidence type="ECO:0000259" key="1">
    <source>
        <dbReference type="Pfam" id="PF01863"/>
    </source>
</evidence>
<name>A0A4R2TVT4_9FIRM</name>
<feature type="domain" description="YgjP-like metallopeptidase" evidence="1">
    <location>
        <begin position="22"/>
        <end position="228"/>
    </location>
</feature>
<dbReference type="OrthoDB" id="9811177at2"/>
<organism evidence="2 3">
    <name type="scientific">Serpentinicella alkaliphila</name>
    <dbReference type="NCBI Taxonomy" id="1734049"/>
    <lineage>
        <taxon>Bacteria</taxon>
        <taxon>Bacillati</taxon>
        <taxon>Bacillota</taxon>
        <taxon>Clostridia</taxon>
        <taxon>Peptostreptococcales</taxon>
        <taxon>Natronincolaceae</taxon>
        <taxon>Serpentinicella</taxon>
    </lineage>
</organism>
<dbReference type="RefSeq" id="WP_132847197.1">
    <property type="nucleotide sequence ID" value="NZ_CP058648.1"/>
</dbReference>
<proteinExistence type="predicted"/>
<keyword evidence="3" id="KW-1185">Reference proteome</keyword>